<feature type="non-terminal residue" evidence="1">
    <location>
        <position position="1"/>
    </location>
</feature>
<organism evidence="1">
    <name type="scientific">marine metagenome</name>
    <dbReference type="NCBI Taxonomy" id="408172"/>
    <lineage>
        <taxon>unclassified sequences</taxon>
        <taxon>metagenomes</taxon>
        <taxon>ecological metagenomes</taxon>
    </lineage>
</organism>
<dbReference type="AlphaFoldDB" id="A0A382XCT6"/>
<sequence>VEYSKSETIEAGMRFKTKSGIIVETTGITMNVESTEVFVHEVEIVEGIGQSNRYYHNLDTAKPI</sequence>
<evidence type="ECO:0000313" key="1">
    <source>
        <dbReference type="EMBL" id="SVD68650.1"/>
    </source>
</evidence>
<proteinExistence type="predicted"/>
<gene>
    <name evidence="1" type="ORF">METZ01_LOCUS421504</name>
</gene>
<dbReference type="EMBL" id="UINC01166603">
    <property type="protein sequence ID" value="SVD68650.1"/>
    <property type="molecule type" value="Genomic_DNA"/>
</dbReference>
<protein>
    <submittedName>
        <fullName evidence="1">Uncharacterized protein</fullName>
    </submittedName>
</protein>
<accession>A0A382XCT6</accession>
<name>A0A382XCT6_9ZZZZ</name>
<reference evidence="1" key="1">
    <citation type="submission" date="2018-05" db="EMBL/GenBank/DDBJ databases">
        <authorList>
            <person name="Lanie J.A."/>
            <person name="Ng W.-L."/>
            <person name="Kazmierczak K.M."/>
            <person name="Andrzejewski T.M."/>
            <person name="Davidsen T.M."/>
            <person name="Wayne K.J."/>
            <person name="Tettelin H."/>
            <person name="Glass J.I."/>
            <person name="Rusch D."/>
            <person name="Podicherti R."/>
            <person name="Tsui H.-C.T."/>
            <person name="Winkler M.E."/>
        </authorList>
    </citation>
    <scope>NUCLEOTIDE SEQUENCE</scope>
</reference>